<evidence type="ECO:0000256" key="1">
    <source>
        <dbReference type="ARBA" id="ARBA00004141"/>
    </source>
</evidence>
<proteinExistence type="predicted"/>
<keyword evidence="3 5" id="KW-1133">Transmembrane helix</keyword>
<feature type="transmembrane region" description="Helical" evidence="5">
    <location>
        <begin position="169"/>
        <end position="193"/>
    </location>
</feature>
<dbReference type="Pfam" id="PF02535">
    <property type="entry name" value="Zip"/>
    <property type="match status" value="1"/>
</dbReference>
<feature type="transmembrane region" description="Helical" evidence="5">
    <location>
        <begin position="264"/>
        <end position="283"/>
    </location>
</feature>
<feature type="transmembrane region" description="Helical" evidence="5">
    <location>
        <begin position="231"/>
        <end position="258"/>
    </location>
</feature>
<dbReference type="GO" id="GO:0005385">
    <property type="term" value="F:zinc ion transmembrane transporter activity"/>
    <property type="evidence" value="ECO:0007669"/>
    <property type="project" value="TreeGrafter"/>
</dbReference>
<dbReference type="GO" id="GO:0016020">
    <property type="term" value="C:membrane"/>
    <property type="evidence" value="ECO:0007669"/>
    <property type="project" value="UniProtKB-SubCell"/>
</dbReference>
<dbReference type="PANTHER" id="PTHR11040">
    <property type="entry name" value="ZINC/IRON TRANSPORTER"/>
    <property type="match status" value="1"/>
</dbReference>
<dbReference type="PANTHER" id="PTHR11040:SF205">
    <property type="entry name" value="ZINC TRANSPORTER ZUPT"/>
    <property type="match status" value="1"/>
</dbReference>
<feature type="transmembrane region" description="Helical" evidence="5">
    <location>
        <begin position="295"/>
        <end position="316"/>
    </location>
</feature>
<evidence type="ECO:0000256" key="4">
    <source>
        <dbReference type="ARBA" id="ARBA00023136"/>
    </source>
</evidence>
<feature type="transmembrane region" description="Helical" evidence="5">
    <location>
        <begin position="84"/>
        <end position="106"/>
    </location>
</feature>
<sequence>METKGCLDQPARIGIAFICCTAAGLATVVGSAVLLIFRTNVNKRLIVAGSLAFAAGVMLYVSFVDIYIGKAVGHFEEITSSPAAFLYATLCFFAGMFLTFAVDILARWLASRYTEGANAPTLDAETATASKVAKHADPDDVVDGLAEDVVTAAATAASTATTKKKMLQVGFLAAIAIAMHNLPEGLVTFVGYMQSIESGITLAVAIAIHNIPEGMVVAMPIYCSTGSIYKAVFWTAVSGLTEPIGALIGLSVVCGGALTDAAFGVIFGLVAGIMVLVSVKELLPMARRFDENDSITTSAAVFGMGVMATSLVAINYS</sequence>
<evidence type="ECO:0000313" key="6">
    <source>
        <dbReference type="EMBL" id="JAC71159.1"/>
    </source>
</evidence>
<evidence type="ECO:0000256" key="3">
    <source>
        <dbReference type="ARBA" id="ARBA00022989"/>
    </source>
</evidence>
<keyword evidence="2 5" id="KW-0812">Transmembrane</keyword>
<comment type="subcellular location">
    <subcellularLocation>
        <location evidence="1">Membrane</location>
        <topology evidence="1">Multi-pass membrane protein</topology>
    </subcellularLocation>
</comment>
<feature type="transmembrane region" description="Helical" evidence="5">
    <location>
        <begin position="44"/>
        <end position="64"/>
    </location>
</feature>
<gene>
    <name evidence="6" type="primary">TC.ZIP</name>
    <name evidence="6" type="ORF">TSPGSL018_2532</name>
</gene>
<keyword evidence="4 5" id="KW-0472">Membrane</keyword>
<evidence type="ECO:0000256" key="5">
    <source>
        <dbReference type="SAM" id="Phobius"/>
    </source>
</evidence>
<accession>A0A061RKB0</accession>
<reference evidence="6" key="1">
    <citation type="submission" date="2014-05" db="EMBL/GenBank/DDBJ databases">
        <title>The transcriptome of the halophilic microalga Tetraselmis sp. GSL018 isolated from the Great Salt Lake, Utah.</title>
        <authorList>
            <person name="Jinkerson R.E."/>
            <person name="D'Adamo S."/>
            <person name="Posewitz M.C."/>
        </authorList>
    </citation>
    <scope>NUCLEOTIDE SEQUENCE</scope>
    <source>
        <strain evidence="6">GSL018</strain>
    </source>
</reference>
<dbReference type="AlphaFoldDB" id="A0A061RKB0"/>
<dbReference type="InterPro" id="IPR003689">
    <property type="entry name" value="ZIP"/>
</dbReference>
<protein>
    <submittedName>
        <fullName evidence="6">Zinc transporter, ZIP family</fullName>
    </submittedName>
</protein>
<dbReference type="EMBL" id="GBEZ01014958">
    <property type="protein sequence ID" value="JAC71159.1"/>
    <property type="molecule type" value="Transcribed_RNA"/>
</dbReference>
<name>A0A061RKB0_9CHLO</name>
<feature type="transmembrane region" description="Helical" evidence="5">
    <location>
        <begin position="13"/>
        <end position="37"/>
    </location>
</feature>
<organism evidence="6">
    <name type="scientific">Tetraselmis sp. GSL018</name>
    <dbReference type="NCBI Taxonomy" id="582737"/>
    <lineage>
        <taxon>Eukaryota</taxon>
        <taxon>Viridiplantae</taxon>
        <taxon>Chlorophyta</taxon>
        <taxon>core chlorophytes</taxon>
        <taxon>Chlorodendrophyceae</taxon>
        <taxon>Chlorodendrales</taxon>
        <taxon>Chlorodendraceae</taxon>
        <taxon>Tetraselmis</taxon>
    </lineage>
</organism>
<evidence type="ECO:0000256" key="2">
    <source>
        <dbReference type="ARBA" id="ARBA00022692"/>
    </source>
</evidence>